<dbReference type="InterPro" id="IPR013253">
    <property type="entry name" value="Spc7_domain"/>
</dbReference>
<dbReference type="Pfam" id="PF18210">
    <property type="entry name" value="Knl1_RWD_C"/>
    <property type="match status" value="1"/>
</dbReference>
<dbReference type="Pfam" id="PF15402">
    <property type="entry name" value="MELT_2"/>
    <property type="match status" value="6"/>
</dbReference>
<feature type="coiled-coil region" evidence="1">
    <location>
        <begin position="931"/>
        <end position="997"/>
    </location>
</feature>
<feature type="compositionally biased region" description="Acidic residues" evidence="2">
    <location>
        <begin position="197"/>
        <end position="220"/>
    </location>
</feature>
<feature type="compositionally biased region" description="Basic residues" evidence="2">
    <location>
        <begin position="433"/>
        <end position="442"/>
    </location>
</feature>
<feature type="compositionally biased region" description="Basic and acidic residues" evidence="2">
    <location>
        <begin position="671"/>
        <end position="681"/>
    </location>
</feature>
<organism evidence="4 5">
    <name type="scientific">Pseudocercospora musae</name>
    <dbReference type="NCBI Taxonomy" id="113226"/>
    <lineage>
        <taxon>Eukaryota</taxon>
        <taxon>Fungi</taxon>
        <taxon>Dikarya</taxon>
        <taxon>Ascomycota</taxon>
        <taxon>Pezizomycotina</taxon>
        <taxon>Dothideomycetes</taxon>
        <taxon>Dothideomycetidae</taxon>
        <taxon>Mycosphaerellales</taxon>
        <taxon>Mycosphaerellaceae</taxon>
        <taxon>Pseudocercospora</taxon>
    </lineage>
</organism>
<keyword evidence="1" id="KW-0175">Coiled coil</keyword>
<dbReference type="InterPro" id="IPR040850">
    <property type="entry name" value="Knl1_RWD_C"/>
</dbReference>
<evidence type="ECO:0000259" key="3">
    <source>
        <dbReference type="SMART" id="SM00787"/>
    </source>
</evidence>
<feature type="compositionally biased region" description="Polar residues" evidence="2">
    <location>
        <begin position="632"/>
        <end position="652"/>
    </location>
</feature>
<dbReference type="PANTHER" id="PTHR28260">
    <property type="entry name" value="SPINDLE POLE BODY COMPONENT SPC105"/>
    <property type="match status" value="1"/>
</dbReference>
<keyword evidence="5" id="KW-1185">Reference proteome</keyword>
<evidence type="ECO:0000256" key="1">
    <source>
        <dbReference type="SAM" id="Coils"/>
    </source>
</evidence>
<dbReference type="AlphaFoldDB" id="A0A139IQD8"/>
<dbReference type="Pfam" id="PF08317">
    <property type="entry name" value="Spc7"/>
    <property type="match status" value="1"/>
</dbReference>
<evidence type="ECO:0000313" key="5">
    <source>
        <dbReference type="Proteomes" id="UP000073492"/>
    </source>
</evidence>
<dbReference type="GO" id="GO:0007094">
    <property type="term" value="P:mitotic spindle assembly checkpoint signaling"/>
    <property type="evidence" value="ECO:0007669"/>
    <property type="project" value="TreeGrafter"/>
</dbReference>
<gene>
    <name evidence="4" type="ORF">AC579_6786</name>
</gene>
<evidence type="ECO:0000256" key="2">
    <source>
        <dbReference type="SAM" id="MobiDB-lite"/>
    </source>
</evidence>
<dbReference type="OrthoDB" id="5592879at2759"/>
<feature type="compositionally biased region" description="Polar residues" evidence="2">
    <location>
        <begin position="504"/>
        <end position="522"/>
    </location>
</feature>
<dbReference type="STRING" id="113226.A0A139IQD8"/>
<dbReference type="SMART" id="SM01315">
    <property type="entry name" value="Spc7_N"/>
    <property type="match status" value="1"/>
</dbReference>
<dbReference type="SMART" id="SM00787">
    <property type="entry name" value="Spc7"/>
    <property type="match status" value="1"/>
</dbReference>
<feature type="compositionally biased region" description="Polar residues" evidence="2">
    <location>
        <begin position="178"/>
        <end position="191"/>
    </location>
</feature>
<evidence type="ECO:0000313" key="4">
    <source>
        <dbReference type="EMBL" id="KXT16810.1"/>
    </source>
</evidence>
<feature type="region of interest" description="Disordered" evidence="2">
    <location>
        <begin position="343"/>
        <end position="454"/>
    </location>
</feature>
<dbReference type="GO" id="GO:1990758">
    <property type="term" value="P:mitotic sister chromatid biorientation"/>
    <property type="evidence" value="ECO:0007669"/>
    <property type="project" value="TreeGrafter"/>
</dbReference>
<name>A0A139IQD8_9PEZI</name>
<accession>A0A139IQD8</accession>
<comment type="caution">
    <text evidence="4">The sequence shown here is derived from an EMBL/GenBank/DDBJ whole genome shotgun (WGS) entry which is preliminary data.</text>
</comment>
<feature type="compositionally biased region" description="Polar residues" evidence="2">
    <location>
        <begin position="581"/>
        <end position="597"/>
    </location>
</feature>
<feature type="compositionally biased region" description="Low complexity" evidence="2">
    <location>
        <begin position="107"/>
        <end position="119"/>
    </location>
</feature>
<reference evidence="4 5" key="1">
    <citation type="submission" date="2015-07" db="EMBL/GenBank/DDBJ databases">
        <title>Comparative genomics of the Sigatoka disease complex on banana suggests a link between parallel evolutionary changes in Pseudocercospora fijiensis and Pseudocercospora eumusae and increased virulence on the banana host.</title>
        <authorList>
            <person name="Chang T.-C."/>
            <person name="Salvucci A."/>
            <person name="Crous P.W."/>
            <person name="Stergiopoulos I."/>
        </authorList>
    </citation>
    <scope>NUCLEOTIDE SEQUENCE [LARGE SCALE GENOMIC DNA]</scope>
    <source>
        <strain evidence="4 5">CBS 116634</strain>
    </source>
</reference>
<dbReference type="GO" id="GO:0034501">
    <property type="term" value="P:protein localization to kinetochore"/>
    <property type="evidence" value="ECO:0007669"/>
    <property type="project" value="TreeGrafter"/>
</dbReference>
<feature type="domain" description="Spc7 kinetochore protein" evidence="3">
    <location>
        <begin position="741"/>
        <end position="1064"/>
    </location>
</feature>
<proteinExistence type="predicted"/>
<feature type="compositionally biased region" description="Low complexity" evidence="2">
    <location>
        <begin position="131"/>
        <end position="144"/>
    </location>
</feature>
<dbReference type="EMBL" id="LFZO01000029">
    <property type="protein sequence ID" value="KXT16810.1"/>
    <property type="molecule type" value="Genomic_DNA"/>
</dbReference>
<sequence>MDHFDKENIVPATSSDPLARSKGLSPSPKKAKKGRSKSIGPGSLEESAPEPKISAKDRRKSAFVPATKSILSKNEDAERAARRKTMVNRRVSFAPEATLHTWDIVIDTAQDQTTSTDSNDSTRRASGFNRDSSSPAASSEADAAQEAEDRQLLSPPESHQDGKQPKQSRRSSGIPPMNFNNQDDAFTTNDFSGSDESASDEEGGGAEEEEDADDESDDGESTAMSLDVADATMRSEAASEDSTSSSLTARLQAAAELAGTRGIEYDEFGDDVSMEIAENEVTNAIQPWLQQNQLERIGSAGLDQENVNPFSPAFKAEVVAQEDDENNEEEDMSMDVTRAVGGIMRAPRAAQAQSSPTASDGDGTMDLTQAVGRITGQKRRRSTADSGSPAAAPKVQSKRRRSSVARSSVGDETMDLTMAYGSIQNNGSPAKTDRRRSLRSRRSSGMVSDASDATMDMTIAVGGIRPARNNSQDESFNENEELSMELTHVLGGIRDGVASTVGYQVATSQAQSPSQGAANVTSKDQDRFKNTPDLGAKQLLMPLLQKEAQKTAEKPSPINKARKSLSPMRLSASPARRQSSKESTPTQRGPISAQKQTKSSDESSYPVLPQADEHNSPVRTPTSSSKRRQSRRNLSSEQRQFDQQLQVPQQSPMADKQQRSSPLRHATTTPERPRSSDESKNLNDTIGMMATPRKEALKTFTPKKQTPAKQASPLKAITPRGRPTPRSAATVLPSPMRRLHQDLQSLKSRDENIEPVGLQDFLSKANIRFMDLTTTKRRLTTAVPPSQTKGSQDVQAEQVDLESGVVAAACTIPELELYQHACHELKRFTKEGKRVIGELEQETRKNQPPLLQVYMNASPDRKIVLDAAMRDMKTNARLRSKEMWYAWRSQLLEELMGGLSKIGEGLIQDVEILTQSEEVLDEALPPLVKQHEELQQEADTLEKTVKAIPEEDKVQLNVARETLVDINNTLAEKRKLLADLRRKVEEQDSLAEHLQDSKLELTAAIQESNRVREACRGVSIEEVSKLKESVARIESESGWTITSASSSPSTITMTYHSQIQLFFHPRAFNNTTPNNLGQYPNAPISLTYIGDKQKQPLTTILRFFLQFLQASLQALPQHQTKISFLLSLVSESWDKTTEIAESERRLSLETLTTSRITSDEKMEVIADLLLPKVRTKVRAKFEIEAKVNLEEMGMQVDVEPSVEVVYGELYDERNMTKYLKGLIGQENDGWDEAIRGMWGKLVAKGVKGERK</sequence>
<feature type="region of interest" description="Disordered" evidence="2">
    <location>
        <begin position="701"/>
        <end position="730"/>
    </location>
</feature>
<dbReference type="InterPro" id="IPR033338">
    <property type="entry name" value="Spc105/Spc7"/>
</dbReference>
<feature type="region of interest" description="Disordered" evidence="2">
    <location>
        <begin position="1"/>
        <end position="248"/>
    </location>
</feature>
<feature type="region of interest" description="Disordered" evidence="2">
    <location>
        <begin position="504"/>
        <end position="685"/>
    </location>
</feature>
<dbReference type="GO" id="GO:0000776">
    <property type="term" value="C:kinetochore"/>
    <property type="evidence" value="ECO:0007669"/>
    <property type="project" value="TreeGrafter"/>
</dbReference>
<dbReference type="PANTHER" id="PTHR28260:SF1">
    <property type="entry name" value="SPINDLE POLE BODY COMPONENT SPC105"/>
    <property type="match status" value="1"/>
</dbReference>
<dbReference type="Proteomes" id="UP000073492">
    <property type="component" value="Unassembled WGS sequence"/>
</dbReference>
<protein>
    <recommendedName>
        <fullName evidence="3">Spc7 kinetochore protein domain-containing protein</fullName>
    </recommendedName>
</protein>